<comment type="caution">
    <text evidence="6">The sequence shown here is derived from an EMBL/GenBank/DDBJ whole genome shotgun (WGS) entry which is preliminary data.</text>
</comment>
<keyword evidence="3" id="KW-0964">Secreted</keyword>
<dbReference type="EMBL" id="CAXLJM020000045">
    <property type="protein sequence ID" value="CAL8110506.1"/>
    <property type="molecule type" value="Genomic_DNA"/>
</dbReference>
<evidence type="ECO:0000256" key="4">
    <source>
        <dbReference type="RuleBase" id="RU004262"/>
    </source>
</evidence>
<evidence type="ECO:0000313" key="7">
    <source>
        <dbReference type="Proteomes" id="UP001642540"/>
    </source>
</evidence>
<gene>
    <name evidence="6" type="ORF">ODALV1_LOCUS14309</name>
</gene>
<sequence>MLVNPITVAIGALTCFPLILALPTFDSVRFFLYPDPGNLDYTQEIVPGDSKSLLTSKYNKWHFPLILIHGFGQNYSTSFPQLTKDALLKQKLPVNVIVADWSGIVQTLRVVNRRHGIHAPLTSVNADLIGKRVGEFVVFLINHGVLTDPTRVHLVGFSLGAQISGMAGQHIRHYTGRPIQRITGLDPAGPLFHFYAIKAKRLDHSDAYFVDVIHTNQGRYGIAGNNGHVDFFPNGGGPEQPGCSPRSDITGLPSSCPHVRAWEYFTESILGSKIWACKANSYKDYHSNGNTQCQDRVLFGLKVPPTARGSYFFDIVRHDPGTPKKGFGPSYGEYGLAPAPPQLY</sequence>
<dbReference type="SUPFAM" id="SSF53474">
    <property type="entry name" value="alpha/beta-Hydrolases"/>
    <property type="match status" value="1"/>
</dbReference>
<dbReference type="Gene3D" id="3.40.50.1820">
    <property type="entry name" value="alpha/beta hydrolase"/>
    <property type="match status" value="1"/>
</dbReference>
<dbReference type="Proteomes" id="UP001642540">
    <property type="component" value="Unassembled WGS sequence"/>
</dbReference>
<comment type="subcellular location">
    <subcellularLocation>
        <location evidence="1">Secreted</location>
    </subcellularLocation>
</comment>
<dbReference type="Pfam" id="PF00151">
    <property type="entry name" value="Lipase"/>
    <property type="match status" value="1"/>
</dbReference>
<evidence type="ECO:0000313" key="6">
    <source>
        <dbReference type="EMBL" id="CAL8110506.1"/>
    </source>
</evidence>
<dbReference type="InterPro" id="IPR029058">
    <property type="entry name" value="AB_hydrolase_fold"/>
</dbReference>
<dbReference type="PANTHER" id="PTHR11610">
    <property type="entry name" value="LIPASE"/>
    <property type="match status" value="1"/>
</dbReference>
<dbReference type="PANTHER" id="PTHR11610:SF173">
    <property type="entry name" value="LIPASE DOMAIN-CONTAINING PROTEIN-RELATED"/>
    <property type="match status" value="1"/>
</dbReference>
<organism evidence="6 7">
    <name type="scientific">Orchesella dallaii</name>
    <dbReference type="NCBI Taxonomy" id="48710"/>
    <lineage>
        <taxon>Eukaryota</taxon>
        <taxon>Metazoa</taxon>
        <taxon>Ecdysozoa</taxon>
        <taxon>Arthropoda</taxon>
        <taxon>Hexapoda</taxon>
        <taxon>Collembola</taxon>
        <taxon>Entomobryomorpha</taxon>
        <taxon>Entomobryoidea</taxon>
        <taxon>Orchesellidae</taxon>
        <taxon>Orchesellinae</taxon>
        <taxon>Orchesella</taxon>
    </lineage>
</organism>
<evidence type="ECO:0000256" key="1">
    <source>
        <dbReference type="ARBA" id="ARBA00004613"/>
    </source>
</evidence>
<reference evidence="6 7" key="1">
    <citation type="submission" date="2024-08" db="EMBL/GenBank/DDBJ databases">
        <authorList>
            <person name="Cucini C."/>
            <person name="Frati F."/>
        </authorList>
    </citation>
    <scope>NUCLEOTIDE SEQUENCE [LARGE SCALE GENOMIC DNA]</scope>
</reference>
<dbReference type="InterPro" id="IPR000734">
    <property type="entry name" value="TAG_lipase"/>
</dbReference>
<keyword evidence="7" id="KW-1185">Reference proteome</keyword>
<proteinExistence type="inferred from homology"/>
<name>A0ABP1QRH5_9HEXA</name>
<evidence type="ECO:0000259" key="5">
    <source>
        <dbReference type="Pfam" id="PF00151"/>
    </source>
</evidence>
<feature type="domain" description="Lipase" evidence="5">
    <location>
        <begin position="26"/>
        <end position="295"/>
    </location>
</feature>
<dbReference type="InterPro" id="IPR013818">
    <property type="entry name" value="Lipase"/>
</dbReference>
<comment type="similarity">
    <text evidence="2 4">Belongs to the AB hydrolase superfamily. Lipase family.</text>
</comment>
<protein>
    <recommendedName>
        <fullName evidence="5">Lipase domain-containing protein</fullName>
    </recommendedName>
</protein>
<evidence type="ECO:0000256" key="3">
    <source>
        <dbReference type="ARBA" id="ARBA00022525"/>
    </source>
</evidence>
<accession>A0ABP1QRH5</accession>
<evidence type="ECO:0000256" key="2">
    <source>
        <dbReference type="ARBA" id="ARBA00010701"/>
    </source>
</evidence>